<evidence type="ECO:0008006" key="3">
    <source>
        <dbReference type="Google" id="ProtNLM"/>
    </source>
</evidence>
<protein>
    <recommendedName>
        <fullName evidence="3">Histone H2A/H2B/H3 domain-containing protein</fullName>
    </recommendedName>
</protein>
<keyword evidence="2" id="KW-1185">Reference proteome</keyword>
<evidence type="ECO:0000313" key="1">
    <source>
        <dbReference type="EnsemblMetazoa" id="AALFPA23_000152.P39252"/>
    </source>
</evidence>
<reference evidence="1" key="2">
    <citation type="submission" date="2025-05" db="UniProtKB">
        <authorList>
            <consortium name="EnsemblMetazoa"/>
        </authorList>
    </citation>
    <scope>IDENTIFICATION</scope>
    <source>
        <strain evidence="1">Foshan</strain>
    </source>
</reference>
<proteinExistence type="predicted"/>
<reference evidence="2" key="1">
    <citation type="journal article" date="2015" name="Proc. Natl. Acad. Sci. U.S.A.">
        <title>Genome sequence of the Asian Tiger mosquito, Aedes albopictus, reveals insights into its biology, genetics, and evolution.</title>
        <authorList>
            <person name="Chen X.G."/>
            <person name="Jiang X."/>
            <person name="Gu J."/>
            <person name="Xu M."/>
            <person name="Wu Y."/>
            <person name="Deng Y."/>
            <person name="Zhang C."/>
            <person name="Bonizzoni M."/>
            <person name="Dermauw W."/>
            <person name="Vontas J."/>
            <person name="Armbruster P."/>
            <person name="Huang X."/>
            <person name="Yang Y."/>
            <person name="Zhang H."/>
            <person name="He W."/>
            <person name="Peng H."/>
            <person name="Liu Y."/>
            <person name="Wu K."/>
            <person name="Chen J."/>
            <person name="Lirakis M."/>
            <person name="Topalis P."/>
            <person name="Van Leeuwen T."/>
            <person name="Hall A.B."/>
            <person name="Jiang X."/>
            <person name="Thorpe C."/>
            <person name="Mueller R.L."/>
            <person name="Sun C."/>
            <person name="Waterhouse R.M."/>
            <person name="Yan G."/>
            <person name="Tu Z.J."/>
            <person name="Fang X."/>
            <person name="James A.A."/>
        </authorList>
    </citation>
    <scope>NUCLEOTIDE SEQUENCE [LARGE SCALE GENOMIC DNA]</scope>
    <source>
        <strain evidence="2">Foshan</strain>
    </source>
</reference>
<dbReference type="Proteomes" id="UP000069940">
    <property type="component" value="Unassembled WGS sequence"/>
</dbReference>
<accession>A0ABM1XJ79</accession>
<dbReference type="RefSeq" id="XP_062709308.1">
    <property type="nucleotide sequence ID" value="XM_062853324.1"/>
</dbReference>
<organism evidence="1 2">
    <name type="scientific">Aedes albopictus</name>
    <name type="common">Asian tiger mosquito</name>
    <name type="synonym">Stegomyia albopicta</name>
    <dbReference type="NCBI Taxonomy" id="7160"/>
    <lineage>
        <taxon>Eukaryota</taxon>
        <taxon>Metazoa</taxon>
        <taxon>Ecdysozoa</taxon>
        <taxon>Arthropoda</taxon>
        <taxon>Hexapoda</taxon>
        <taxon>Insecta</taxon>
        <taxon>Pterygota</taxon>
        <taxon>Neoptera</taxon>
        <taxon>Endopterygota</taxon>
        <taxon>Diptera</taxon>
        <taxon>Nematocera</taxon>
        <taxon>Culicoidea</taxon>
        <taxon>Culicidae</taxon>
        <taxon>Culicinae</taxon>
        <taxon>Aedini</taxon>
        <taxon>Aedes</taxon>
        <taxon>Stegomyia</taxon>
    </lineage>
</organism>
<dbReference type="InterPro" id="IPR009072">
    <property type="entry name" value="Histone-fold"/>
</dbReference>
<dbReference type="GeneID" id="134288442"/>
<name>A0ABM1XJ79_AEDAL</name>
<dbReference type="Gene3D" id="1.10.20.10">
    <property type="entry name" value="Histone, subunit A"/>
    <property type="match status" value="1"/>
</dbReference>
<dbReference type="EnsemblMetazoa" id="AALFPA23_000152.R39252">
    <property type="protein sequence ID" value="AALFPA23_000152.P39252"/>
    <property type="gene ID" value="AALFPA23_000152"/>
</dbReference>
<dbReference type="SUPFAM" id="SSF47113">
    <property type="entry name" value="Histone-fold"/>
    <property type="match status" value="1"/>
</dbReference>
<sequence length="142" mass="16143">MIEAETILFVVLKMESCRRSAGFSLQKRASVFAAGLYQHQHRWSVQTNHRNKGRPQKCSLDRQSRIFTGRDVYEKSVATKSPLSFLRSVRVFKTDLRFECAAFAALQEASEAYLVGVFEDTACMRFTPRTSPSRRSVRGVGT</sequence>
<evidence type="ECO:0000313" key="2">
    <source>
        <dbReference type="Proteomes" id="UP000069940"/>
    </source>
</evidence>